<dbReference type="PANTHER" id="PTHR30136">
    <property type="entry name" value="HELIX-TURN-HELIX TRANSCRIPTIONAL REGULATOR, ICLR FAMILY"/>
    <property type="match status" value="1"/>
</dbReference>
<dbReference type="GO" id="GO:0006355">
    <property type="term" value="P:regulation of DNA-templated transcription"/>
    <property type="evidence" value="ECO:0007669"/>
    <property type="project" value="UniProtKB-ARBA"/>
</dbReference>
<dbReference type="SUPFAM" id="SSF55781">
    <property type="entry name" value="GAF domain-like"/>
    <property type="match status" value="1"/>
</dbReference>
<dbReference type="PANTHER" id="PTHR30136:SF35">
    <property type="entry name" value="HTH-TYPE TRANSCRIPTIONAL REGULATOR RV1719"/>
    <property type="match status" value="1"/>
</dbReference>
<reference evidence="6 7" key="1">
    <citation type="journal article" date="2019" name="Int. J. Syst. Evol. Microbiol.">
        <title>The Global Catalogue of Microorganisms (GCM) 10K type strain sequencing project: providing services to taxonomists for standard genome sequencing and annotation.</title>
        <authorList>
            <consortium name="The Broad Institute Genomics Platform"/>
            <consortium name="The Broad Institute Genome Sequencing Center for Infectious Disease"/>
            <person name="Wu L."/>
            <person name="Ma J."/>
        </authorList>
    </citation>
    <scope>NUCLEOTIDE SEQUENCE [LARGE SCALE GENOMIC DNA]</scope>
    <source>
        <strain evidence="6 7">CGMCC 1.12237</strain>
    </source>
</reference>
<evidence type="ECO:0000256" key="2">
    <source>
        <dbReference type="ARBA" id="ARBA00023125"/>
    </source>
</evidence>
<dbReference type="SUPFAM" id="SSF46785">
    <property type="entry name" value="Winged helix' DNA-binding domain"/>
    <property type="match status" value="1"/>
</dbReference>
<evidence type="ECO:0000313" key="7">
    <source>
        <dbReference type="Proteomes" id="UP001596201"/>
    </source>
</evidence>
<organism evidence="6 7">
    <name type="scientific">Salinirubrum litoreum</name>
    <dbReference type="NCBI Taxonomy" id="1126234"/>
    <lineage>
        <taxon>Archaea</taxon>
        <taxon>Methanobacteriati</taxon>
        <taxon>Methanobacteriota</taxon>
        <taxon>Stenosarchaea group</taxon>
        <taxon>Halobacteria</taxon>
        <taxon>Halobacteriales</taxon>
        <taxon>Haloferacaceae</taxon>
        <taxon>Salinirubrum</taxon>
    </lineage>
</organism>
<comment type="caution">
    <text evidence="6">The sequence shown here is derived from an EMBL/GenBank/DDBJ whole genome shotgun (WGS) entry which is preliminary data.</text>
</comment>
<keyword evidence="2" id="KW-0238">DNA-binding</keyword>
<dbReference type="InterPro" id="IPR005471">
    <property type="entry name" value="Tscrpt_reg_IclR_N"/>
</dbReference>
<keyword evidence="3" id="KW-0804">Transcription</keyword>
<dbReference type="EMBL" id="JBHSKX010000004">
    <property type="protein sequence ID" value="MFC5368939.1"/>
    <property type="molecule type" value="Genomic_DNA"/>
</dbReference>
<evidence type="ECO:0000256" key="1">
    <source>
        <dbReference type="ARBA" id="ARBA00023015"/>
    </source>
</evidence>
<name>A0ABD5RG49_9EURY</name>
<dbReference type="Pfam" id="PF01614">
    <property type="entry name" value="IclR_C"/>
    <property type="match status" value="1"/>
</dbReference>
<keyword evidence="7" id="KW-1185">Reference proteome</keyword>
<evidence type="ECO:0000256" key="3">
    <source>
        <dbReference type="ARBA" id="ARBA00023163"/>
    </source>
</evidence>
<dbReference type="InterPro" id="IPR050707">
    <property type="entry name" value="HTH_MetabolicPath_Reg"/>
</dbReference>
<dbReference type="PROSITE" id="PS51077">
    <property type="entry name" value="HTH_ICLR"/>
    <property type="match status" value="1"/>
</dbReference>
<evidence type="ECO:0000259" key="5">
    <source>
        <dbReference type="PROSITE" id="PS51078"/>
    </source>
</evidence>
<evidence type="ECO:0000313" key="6">
    <source>
        <dbReference type="EMBL" id="MFC5368939.1"/>
    </source>
</evidence>
<protein>
    <submittedName>
        <fullName evidence="6">IclR family transcriptional regulator</fullName>
    </submittedName>
</protein>
<dbReference type="Gene3D" id="3.30.450.40">
    <property type="match status" value="1"/>
</dbReference>
<dbReference type="AlphaFoldDB" id="A0ABD5RG49"/>
<dbReference type="Gene3D" id="1.10.10.10">
    <property type="entry name" value="Winged helix-like DNA-binding domain superfamily/Winged helix DNA-binding domain"/>
    <property type="match status" value="1"/>
</dbReference>
<dbReference type="InterPro" id="IPR011991">
    <property type="entry name" value="ArsR-like_HTH"/>
</dbReference>
<feature type="domain" description="HTH iclR-type" evidence="4">
    <location>
        <begin position="10"/>
        <end position="69"/>
    </location>
</feature>
<gene>
    <name evidence="6" type="ORF">ACFPJ5_18595</name>
</gene>
<evidence type="ECO:0000259" key="4">
    <source>
        <dbReference type="PROSITE" id="PS51077"/>
    </source>
</evidence>
<dbReference type="CDD" id="cd00090">
    <property type="entry name" value="HTH_ARSR"/>
    <property type="match status" value="1"/>
</dbReference>
<dbReference type="Proteomes" id="UP001596201">
    <property type="component" value="Unassembled WGS sequence"/>
</dbReference>
<feature type="domain" description="IclR-ED" evidence="5">
    <location>
        <begin position="70"/>
        <end position="254"/>
    </location>
</feature>
<proteinExistence type="predicted"/>
<dbReference type="InterPro" id="IPR036390">
    <property type="entry name" value="WH_DNA-bd_sf"/>
</dbReference>
<dbReference type="PROSITE" id="PS51078">
    <property type="entry name" value="ICLR_ED"/>
    <property type="match status" value="1"/>
</dbReference>
<keyword evidence="1" id="KW-0805">Transcription regulation</keyword>
<dbReference type="InterPro" id="IPR036388">
    <property type="entry name" value="WH-like_DNA-bd_sf"/>
</dbReference>
<dbReference type="RefSeq" id="WP_227230996.1">
    <property type="nucleotide sequence ID" value="NZ_JAJCVJ010000003.1"/>
</dbReference>
<dbReference type="Pfam" id="PF09339">
    <property type="entry name" value="HTH_IclR"/>
    <property type="match status" value="1"/>
</dbReference>
<accession>A0ABD5RG49</accession>
<dbReference type="SMART" id="SM00346">
    <property type="entry name" value="HTH_ICLR"/>
    <property type="match status" value="1"/>
</dbReference>
<dbReference type="InterPro" id="IPR029016">
    <property type="entry name" value="GAF-like_dom_sf"/>
</dbReference>
<dbReference type="InterPro" id="IPR014757">
    <property type="entry name" value="Tscrpt_reg_IclR_C"/>
</dbReference>
<sequence>MGNDHTPRTLKTTETTLAVIEALKSLDGARVSELAAELEMAPSTVHAHLATLEASEYVAKEGDSYHLGLEFLPLGNYVGYRKRAYRTAENYARRLADETELRAVFMVEEHCWGVYLFTFSGRHAVWTYSTVGKKVPLHVTAAGKAILSKLPRSRVETIVENRGLEPETENSITDRETLFEELALIDERGYSLNHEEQLEGVKAVGVPVTDGNDRIIGAFSVASPANRLDETEFEEELPSTILGIANEFELEHTLT</sequence>
<dbReference type="GO" id="GO:0003677">
    <property type="term" value="F:DNA binding"/>
    <property type="evidence" value="ECO:0007669"/>
    <property type="project" value="UniProtKB-KW"/>
</dbReference>